<feature type="region of interest" description="Disordered" evidence="1">
    <location>
        <begin position="1"/>
        <end position="27"/>
    </location>
</feature>
<name>A0A3Q7NBC6_CALUR</name>
<organism evidence="2 3">
    <name type="scientific">Callorhinus ursinus</name>
    <name type="common">Northern fur seal</name>
    <dbReference type="NCBI Taxonomy" id="34884"/>
    <lineage>
        <taxon>Eukaryota</taxon>
        <taxon>Metazoa</taxon>
        <taxon>Chordata</taxon>
        <taxon>Craniata</taxon>
        <taxon>Vertebrata</taxon>
        <taxon>Euteleostomi</taxon>
        <taxon>Mammalia</taxon>
        <taxon>Eutheria</taxon>
        <taxon>Laurasiatheria</taxon>
        <taxon>Carnivora</taxon>
        <taxon>Caniformia</taxon>
        <taxon>Pinnipedia</taxon>
        <taxon>Otariidae</taxon>
        <taxon>Callorhinus</taxon>
    </lineage>
</organism>
<reference key="1">
    <citation type="submission" date="2019-01" db="UniProtKB">
        <authorList>
            <consortium name="RefSeq"/>
        </authorList>
    </citation>
    <scope>IDENTIFICATION</scope>
</reference>
<keyword evidence="2" id="KW-1185">Reference proteome</keyword>
<feature type="compositionally biased region" description="Basic and acidic residues" evidence="1">
    <location>
        <begin position="84"/>
        <end position="95"/>
    </location>
</feature>
<reference evidence="3" key="2">
    <citation type="submission" date="2025-08" db="UniProtKB">
        <authorList>
            <consortium name="RefSeq"/>
        </authorList>
    </citation>
    <scope>IDENTIFICATION</scope>
    <source>
        <tissue evidence="3">Blood</tissue>
    </source>
</reference>
<gene>
    <name evidence="3" type="primary">LOC112815546</name>
</gene>
<feature type="compositionally biased region" description="Acidic residues" evidence="1">
    <location>
        <begin position="1"/>
        <end position="11"/>
    </location>
</feature>
<dbReference type="RefSeq" id="XP_025717364.1">
    <property type="nucleotide sequence ID" value="XM_025861579.1"/>
</dbReference>
<dbReference type="AlphaFoldDB" id="A0A3Q7NBC6"/>
<feature type="region of interest" description="Disordered" evidence="1">
    <location>
        <begin position="61"/>
        <end position="114"/>
    </location>
</feature>
<evidence type="ECO:0000313" key="2">
    <source>
        <dbReference type="Proteomes" id="UP000286641"/>
    </source>
</evidence>
<feature type="compositionally biased region" description="Polar residues" evidence="1">
    <location>
        <begin position="12"/>
        <end position="24"/>
    </location>
</feature>
<evidence type="ECO:0000313" key="3">
    <source>
        <dbReference type="RefSeq" id="XP_025717364.1"/>
    </source>
</evidence>
<sequence length="114" mass="12898">MAEINEEETGSDSDIGTRTGTPNMKQFLAVTESNKTLYRLKGKESEKVQKILRKVKLALQQSEEKRKKGKKSRILICYHRQNKKKNENQPKRDQESMSPTPGNAPSPPGATDLK</sequence>
<dbReference type="InParanoid" id="A0A3Q7NBC6"/>
<accession>A0A3Q7NBC6</accession>
<evidence type="ECO:0000256" key="1">
    <source>
        <dbReference type="SAM" id="MobiDB-lite"/>
    </source>
</evidence>
<protein>
    <submittedName>
        <fullName evidence="3">Uncharacterized protein LOC112815546</fullName>
    </submittedName>
</protein>
<proteinExistence type="predicted"/>
<dbReference type="Proteomes" id="UP000286641">
    <property type="component" value="Unplaced"/>
</dbReference>